<accession>A0A5C4UKN3</accession>
<feature type="region of interest" description="Disordered" evidence="1">
    <location>
        <begin position="111"/>
        <end position="133"/>
    </location>
</feature>
<evidence type="ECO:0000259" key="2">
    <source>
        <dbReference type="PROSITE" id="PS50126"/>
    </source>
</evidence>
<dbReference type="GO" id="GO:0003676">
    <property type="term" value="F:nucleic acid binding"/>
    <property type="evidence" value="ECO:0007669"/>
    <property type="project" value="InterPro"/>
</dbReference>
<comment type="caution">
    <text evidence="3">The sequence shown here is derived from an EMBL/GenBank/DDBJ whole genome shotgun (WGS) entry which is preliminary data.</text>
</comment>
<dbReference type="PROSITE" id="PS50126">
    <property type="entry name" value="S1"/>
    <property type="match status" value="1"/>
</dbReference>
<dbReference type="RefSeq" id="WP_139650157.1">
    <property type="nucleotide sequence ID" value="NZ_BAAAZS010000049.1"/>
</dbReference>
<organism evidence="3 4">
    <name type="scientific">Streptomyces sedi</name>
    <dbReference type="NCBI Taxonomy" id="555059"/>
    <lineage>
        <taxon>Bacteria</taxon>
        <taxon>Bacillati</taxon>
        <taxon>Actinomycetota</taxon>
        <taxon>Actinomycetes</taxon>
        <taxon>Kitasatosporales</taxon>
        <taxon>Streptomycetaceae</taxon>
        <taxon>Streptomyces</taxon>
    </lineage>
</organism>
<proteinExistence type="predicted"/>
<protein>
    <recommendedName>
        <fullName evidence="2">S1 motif domain-containing protein</fullName>
    </recommendedName>
</protein>
<keyword evidence="4" id="KW-1185">Reference proteome</keyword>
<gene>
    <name evidence="3" type="ORF">FH715_27535</name>
</gene>
<feature type="domain" description="S1 motif" evidence="2">
    <location>
        <begin position="17"/>
        <end position="47"/>
    </location>
</feature>
<reference evidence="3 4" key="1">
    <citation type="submission" date="2019-06" db="EMBL/GenBank/DDBJ databases">
        <title>Draft genome of Streptomyces sedi sp. JCM16909.</title>
        <authorList>
            <person name="Klykleung N."/>
            <person name="Tanasupawat S."/>
            <person name="Kudo T."/>
            <person name="Yuki M."/>
            <person name="Ohkuma M."/>
        </authorList>
    </citation>
    <scope>NUCLEOTIDE SEQUENCE [LARGE SCALE GENOMIC DNA]</scope>
    <source>
        <strain evidence="3 4">JCM 16909</strain>
    </source>
</reference>
<evidence type="ECO:0000313" key="4">
    <source>
        <dbReference type="Proteomes" id="UP000311713"/>
    </source>
</evidence>
<dbReference type="AlphaFoldDB" id="A0A5C4UKN3"/>
<dbReference type="InterPro" id="IPR003029">
    <property type="entry name" value="S1_domain"/>
</dbReference>
<evidence type="ECO:0000256" key="1">
    <source>
        <dbReference type="SAM" id="MobiDB-lite"/>
    </source>
</evidence>
<sequence>MVAEAEWTWIRGGLRFGQVFEGTVVRVPRPGAIGIFVDIGLSVGGFVDGLLLPERSEDWPAEGSVGEFETWWADSRQQIRLKPSDPRYPRSDFADFVERFRPDWPSDVGRLVREPGRPAPAASRAAHRVSRVL</sequence>
<evidence type="ECO:0000313" key="3">
    <source>
        <dbReference type="EMBL" id="TNM24116.1"/>
    </source>
</evidence>
<dbReference type="OrthoDB" id="3386372at2"/>
<dbReference type="Proteomes" id="UP000311713">
    <property type="component" value="Unassembled WGS sequence"/>
</dbReference>
<dbReference type="EMBL" id="VDGT01000036">
    <property type="protein sequence ID" value="TNM24116.1"/>
    <property type="molecule type" value="Genomic_DNA"/>
</dbReference>
<name>A0A5C4UKN3_9ACTN</name>